<dbReference type="EMBL" id="CP002275">
    <property type="protein sequence ID" value="AFS12055.1"/>
    <property type="molecule type" value="Genomic_DNA"/>
</dbReference>
<dbReference type="PANTHER" id="PTHR22674:SF6">
    <property type="entry name" value="NTPASE KAP FAMILY P-LOOP DOMAIN-CONTAINING PROTEIN 1"/>
    <property type="match status" value="1"/>
</dbReference>
<reference evidence="2 3" key="2">
    <citation type="journal article" date="2012" name="Nucleic Acids Res.">
        <title>Massive gene acquisitions in Mycobacterium indicus pranii provide a perspective on mycobacterial evolution.</title>
        <authorList>
            <person name="Saini V."/>
            <person name="Raghuvanshi S."/>
            <person name="Khurana J.P."/>
            <person name="Ahmed N."/>
            <person name="Hasnain S.E."/>
            <person name="Tyagi A.K."/>
            <person name="Tyagi A.K."/>
        </authorList>
    </citation>
    <scope>NUCLEOTIDE SEQUENCE [LARGE SCALE GENOMIC DNA]</scope>
    <source>
        <strain evidence="3">DSM 45239 / MTCC 9506</strain>
    </source>
</reference>
<dbReference type="RefSeq" id="WP_014940939.1">
    <property type="nucleotide sequence ID" value="NC_018612.1"/>
</dbReference>
<dbReference type="Gene3D" id="3.40.50.300">
    <property type="entry name" value="P-loop containing nucleotide triphosphate hydrolases"/>
    <property type="match status" value="1"/>
</dbReference>
<dbReference type="HOGENOM" id="CLU_028167_1_0_11"/>
<reference evidence="2 3" key="1">
    <citation type="journal article" date="2007" name="PLoS ONE">
        <title>Molecular analysis of a leprosy immunotherapeutic bacillus provides insights into Mycobacterium evolution.</title>
        <authorList>
            <person name="Ahmed N."/>
            <person name="Saini V."/>
            <person name="Raghuvanshi S."/>
            <person name="Khurana J.P."/>
            <person name="Tyagi A.K."/>
            <person name="Tyagi A.K."/>
            <person name="Hasnain S.E."/>
        </authorList>
    </citation>
    <scope>NUCLEOTIDE SEQUENCE [LARGE SCALE GENOMIC DNA]</scope>
    <source>
        <strain evidence="2">MTCC 9506</strain>
    </source>
</reference>
<dbReference type="InterPro" id="IPR052754">
    <property type="entry name" value="NTPase_KAP_P-loop"/>
</dbReference>
<proteinExistence type="predicted"/>
<dbReference type="SUPFAM" id="SSF52540">
    <property type="entry name" value="P-loop containing nucleoside triphosphate hydrolases"/>
    <property type="match status" value="1"/>
</dbReference>
<gene>
    <name evidence="2" type="ORF">MIP_00105</name>
</gene>
<dbReference type="PATRIC" id="fig|1232724.3.peg.76"/>
<accession>J9W5F8</accession>
<feature type="domain" description="KAP NTPase" evidence="1">
    <location>
        <begin position="29"/>
        <end position="345"/>
    </location>
</feature>
<protein>
    <submittedName>
        <fullName evidence="2">p-loop ATPase</fullName>
    </submittedName>
</protein>
<dbReference type="PANTHER" id="PTHR22674">
    <property type="entry name" value="NTPASE, KAP FAMILY P-LOOP DOMAIN-CONTAINING 1"/>
    <property type="match status" value="1"/>
</dbReference>
<sequence length="574" mass="62078">MTADELRLQLWDDNPSLVDFLGFDAVVAPIIAAIGTPDIDPLAIGVHSPWGGGKSTVLNLLEKQLSEQPQYLVVRADPWQYDNHDDVRGDLIVEVLDQVEARFNELGTVTGAVKDLVKRLSWSRIGLTLGKGALTMQWKVDELVEAFTPRGRTDDRSMAGFKDQFATLIDGLPHVQRVVVLVDDLDRCLPPAVMATLEAIKLFLAVPKMVFVIAADQEMVRESIAVSLGETNRSNAFAVRYLEKIVQIPVSLPRLAPSDAEAYTGLLLAAAEAATPDDLVALADQCSARRKEGLLPLLGDLGELAWSPTETTLALATQLAQGLSADRLANPRQIKRFLNAFGVRQLAAKSRSVDIEPAVLIKMLLLEDLFRSSFQTLASTPPAQRADLLSAWELWAAGADIDAEKPDGIAAETRDWAAAPPSLATKRLDRYLDLAASLINVGAGEQVSDNVIRLVSTLLGEGEAARDAALAELIQLGESEQRAAMEFALQQARRLPDIDVLIEMVIKWADATPSLVDLVTAAADQALRRLGPGVPPMMSASPLKAEYAGIISRLANDDGVDEMVGNAARMELEN</sequence>
<dbReference type="KEGG" id="mid:MIP_00105"/>
<evidence type="ECO:0000313" key="3">
    <source>
        <dbReference type="Proteomes" id="UP000007329"/>
    </source>
</evidence>
<dbReference type="Proteomes" id="UP000007329">
    <property type="component" value="Chromosome"/>
</dbReference>
<dbReference type="InterPro" id="IPR011646">
    <property type="entry name" value="KAP_P-loop"/>
</dbReference>
<dbReference type="AlphaFoldDB" id="J9W5F8"/>
<dbReference type="InterPro" id="IPR027417">
    <property type="entry name" value="P-loop_NTPase"/>
</dbReference>
<name>J9W5F8_MYCIP</name>
<dbReference type="Pfam" id="PF07693">
    <property type="entry name" value="KAP_NTPase"/>
    <property type="match status" value="1"/>
</dbReference>
<evidence type="ECO:0000259" key="1">
    <source>
        <dbReference type="Pfam" id="PF07693"/>
    </source>
</evidence>
<evidence type="ECO:0000313" key="2">
    <source>
        <dbReference type="EMBL" id="AFS12055.1"/>
    </source>
</evidence>
<organism evidence="2 3">
    <name type="scientific">Mycobacterium indicus pranii (strain DSM 45239 / MTCC 9506)</name>
    <dbReference type="NCBI Taxonomy" id="1232724"/>
    <lineage>
        <taxon>Bacteria</taxon>
        <taxon>Bacillati</taxon>
        <taxon>Actinomycetota</taxon>
        <taxon>Actinomycetes</taxon>
        <taxon>Mycobacteriales</taxon>
        <taxon>Mycobacteriaceae</taxon>
        <taxon>Mycobacterium</taxon>
        <taxon>Mycobacterium avium complex (MAC)</taxon>
    </lineage>
</organism>